<dbReference type="STRING" id="29354.IO98_10740"/>
<dbReference type="Pfam" id="PF03358">
    <property type="entry name" value="FMN_red"/>
    <property type="match status" value="1"/>
</dbReference>
<dbReference type="InterPro" id="IPR005025">
    <property type="entry name" value="FMN_Rdtase-like_dom"/>
</dbReference>
<evidence type="ECO:0000256" key="2">
    <source>
        <dbReference type="ARBA" id="ARBA00022643"/>
    </source>
</evidence>
<accession>A0A084JN67</accession>
<dbReference type="EMBL" id="JPME01000012">
    <property type="protein sequence ID" value="KEZ90401.1"/>
    <property type="molecule type" value="Genomic_DNA"/>
</dbReference>
<evidence type="ECO:0000313" key="5">
    <source>
        <dbReference type="Proteomes" id="UP000028525"/>
    </source>
</evidence>
<keyword evidence="5" id="KW-1185">Reference proteome</keyword>
<protein>
    <submittedName>
        <fullName evidence="4">NADPH-dependent FMN reductase</fullName>
    </submittedName>
</protein>
<dbReference type="InterPro" id="IPR029039">
    <property type="entry name" value="Flavoprotein-like_sf"/>
</dbReference>
<dbReference type="PANTHER" id="PTHR43278">
    <property type="entry name" value="NAD(P)H-DEPENDENT FMN-CONTAINING OXIDOREDUCTASE YWQN-RELATED"/>
    <property type="match status" value="1"/>
</dbReference>
<organism evidence="4 5">
    <name type="scientific">Lacrimispora celerecrescens</name>
    <dbReference type="NCBI Taxonomy" id="29354"/>
    <lineage>
        <taxon>Bacteria</taxon>
        <taxon>Bacillati</taxon>
        <taxon>Bacillota</taxon>
        <taxon>Clostridia</taxon>
        <taxon>Lachnospirales</taxon>
        <taxon>Lachnospiraceae</taxon>
        <taxon>Lacrimispora</taxon>
    </lineage>
</organism>
<evidence type="ECO:0000256" key="1">
    <source>
        <dbReference type="ARBA" id="ARBA00022630"/>
    </source>
</evidence>
<dbReference type="Gene3D" id="3.40.50.360">
    <property type="match status" value="1"/>
</dbReference>
<dbReference type="RefSeq" id="WP_038280819.1">
    <property type="nucleotide sequence ID" value="NZ_JPME01000012.1"/>
</dbReference>
<dbReference type="Proteomes" id="UP000028525">
    <property type="component" value="Unassembled WGS sequence"/>
</dbReference>
<keyword evidence="1" id="KW-0285">Flavoprotein</keyword>
<gene>
    <name evidence="4" type="ORF">IO98_10740</name>
</gene>
<keyword evidence="2" id="KW-0288">FMN</keyword>
<dbReference type="PANTHER" id="PTHR43278:SF4">
    <property type="entry name" value="NAD(P)H-DEPENDENT FMN-CONTAINING OXIDOREDUCTASE YWQN-RELATED"/>
    <property type="match status" value="1"/>
</dbReference>
<dbReference type="OrthoDB" id="9790975at2"/>
<dbReference type="SUPFAM" id="SSF52218">
    <property type="entry name" value="Flavoproteins"/>
    <property type="match status" value="1"/>
</dbReference>
<comment type="caution">
    <text evidence="4">The sequence shown here is derived from an EMBL/GenBank/DDBJ whole genome shotgun (WGS) entry which is preliminary data.</text>
</comment>
<dbReference type="GO" id="GO:0016491">
    <property type="term" value="F:oxidoreductase activity"/>
    <property type="evidence" value="ECO:0007669"/>
    <property type="project" value="InterPro"/>
</dbReference>
<dbReference type="InterPro" id="IPR051796">
    <property type="entry name" value="ISF_SsuE-like"/>
</dbReference>
<evidence type="ECO:0000259" key="3">
    <source>
        <dbReference type="Pfam" id="PF03358"/>
    </source>
</evidence>
<proteinExistence type="predicted"/>
<feature type="domain" description="NADPH-dependent FMN reductase-like" evidence="3">
    <location>
        <begin position="1"/>
        <end position="153"/>
    </location>
</feature>
<name>A0A084JN67_9FIRM</name>
<reference evidence="4 5" key="1">
    <citation type="submission" date="2014-07" db="EMBL/GenBank/DDBJ databases">
        <title>Draft genome of Clostridium celerecrescens 152B isolated from sediments associated with methane hydrate from Krishna Godavari basin.</title>
        <authorList>
            <person name="Honkalas V.S."/>
            <person name="Dabir A.P."/>
            <person name="Arora P."/>
            <person name="Dhakephalkar P.K."/>
        </authorList>
    </citation>
    <scope>NUCLEOTIDE SEQUENCE [LARGE SCALE GENOMIC DNA]</scope>
    <source>
        <strain evidence="4 5">152B</strain>
    </source>
</reference>
<evidence type="ECO:0000313" key="4">
    <source>
        <dbReference type="EMBL" id="KEZ90401.1"/>
    </source>
</evidence>
<sequence>MNVLMLNGSPHERGCTNRALLEVSWALNEEGIETEILHVGSQSVHGCIACQKCSETGRCVFNYDLVNQVLDKMETASGLIVGSPVHYASPNGTVLSFLDRLFYAGRDFAFKPGAAVVSARRAGTTASLDVLNKYFTIAQMPVVSSTYWNMVHGFTPQEVEQDLEGLHTMRALGKNMAWLLKCLEVGKAAGISLPAWEEIPRTNFIR</sequence>
<dbReference type="AlphaFoldDB" id="A0A084JN67"/>